<dbReference type="EMBL" id="CP051140">
    <property type="protein sequence ID" value="QIW97330.1"/>
    <property type="molecule type" value="Genomic_DNA"/>
</dbReference>
<proteinExistence type="inferred from homology"/>
<feature type="binding site" evidence="19">
    <location>
        <position position="75"/>
    </location>
    <ligand>
        <name>[2Fe-2S] cluster</name>
        <dbReference type="ChEBI" id="CHEBI:190135"/>
        <label>1</label>
    </ligand>
</feature>
<dbReference type="InterPro" id="IPR036683">
    <property type="entry name" value="CO_DH_flav_C_dom_sf"/>
</dbReference>
<evidence type="ECO:0000256" key="3">
    <source>
        <dbReference type="ARBA" id="ARBA00006849"/>
    </source>
</evidence>
<dbReference type="Pfam" id="PF01799">
    <property type="entry name" value="Fer2_2"/>
    <property type="match status" value="1"/>
</dbReference>
<gene>
    <name evidence="22" type="ORF">AMS68_002848</name>
</gene>
<dbReference type="Pfam" id="PF00111">
    <property type="entry name" value="Fer2"/>
    <property type="match status" value="1"/>
</dbReference>
<dbReference type="InterPro" id="IPR036010">
    <property type="entry name" value="2Fe-2S_ferredoxin-like_sf"/>
</dbReference>
<dbReference type="Gene3D" id="3.30.43.10">
    <property type="entry name" value="Uridine Diphospho-n-acetylenolpyruvylglucosamine Reductase, domain 2"/>
    <property type="match status" value="1"/>
</dbReference>
<dbReference type="InterPro" id="IPR037165">
    <property type="entry name" value="AldOxase/xan_DH_Mopterin-bd_sf"/>
</dbReference>
<feature type="binding site" evidence="18">
    <location>
        <position position="905"/>
    </location>
    <ligand>
        <name>substrate</name>
    </ligand>
</feature>
<dbReference type="FunFam" id="3.10.20.30:FF:000015">
    <property type="entry name" value="Aldehyde oxidase 1"/>
    <property type="match status" value="1"/>
</dbReference>
<evidence type="ECO:0000313" key="23">
    <source>
        <dbReference type="Proteomes" id="UP000503462"/>
    </source>
</evidence>
<keyword evidence="23" id="KW-1185">Reference proteome</keyword>
<evidence type="ECO:0000256" key="4">
    <source>
        <dbReference type="ARBA" id="ARBA00013123"/>
    </source>
</evidence>
<dbReference type="OrthoDB" id="8300278at2759"/>
<evidence type="ECO:0000256" key="18">
    <source>
        <dbReference type="PIRSR" id="PIRSR000127-2"/>
    </source>
</evidence>
<keyword evidence="7 19" id="KW-0001">2Fe-2S</keyword>
<keyword evidence="13" id="KW-0520">NAD</keyword>
<keyword evidence="8 19" id="KW-0479">Metal-binding</keyword>
<evidence type="ECO:0000256" key="16">
    <source>
        <dbReference type="ARBA" id="ARBA00049017"/>
    </source>
</evidence>
<comment type="cofactor">
    <cofactor evidence="19">
        <name>Mo-molybdopterin</name>
        <dbReference type="ChEBI" id="CHEBI:71302"/>
    </cofactor>
    <text evidence="19">Binds 1 Mo-molybdopterin (Mo-MPT) cofactor per subunit.</text>
</comment>
<keyword evidence="9 18" id="KW-0274">FAD</keyword>
<comment type="cofactor">
    <cofactor evidence="1 18">
        <name>FAD</name>
        <dbReference type="ChEBI" id="CHEBI:57692"/>
    </cofactor>
</comment>
<feature type="binding site" evidence="19">
    <location>
        <position position="173"/>
    </location>
    <ligand>
        <name>[2Fe-2S] cluster</name>
        <dbReference type="ChEBI" id="CHEBI:190135"/>
        <label>2</label>
    </ligand>
</feature>
<feature type="binding site" evidence="19">
    <location>
        <position position="97"/>
    </location>
    <ligand>
        <name>[2Fe-2S] cluster</name>
        <dbReference type="ChEBI" id="CHEBI:190135"/>
        <label>1</label>
    </ligand>
</feature>
<comment type="cofactor">
    <cofactor evidence="15">
        <name>[2Fe-2S] cluster</name>
        <dbReference type="ChEBI" id="CHEBI:190135"/>
    </cofactor>
</comment>
<dbReference type="GO" id="GO:0071949">
    <property type="term" value="F:FAD binding"/>
    <property type="evidence" value="ECO:0007669"/>
    <property type="project" value="InterPro"/>
</dbReference>
<organism evidence="22 23">
    <name type="scientific">Peltaster fructicola</name>
    <dbReference type="NCBI Taxonomy" id="286661"/>
    <lineage>
        <taxon>Eukaryota</taxon>
        <taxon>Fungi</taxon>
        <taxon>Dikarya</taxon>
        <taxon>Ascomycota</taxon>
        <taxon>Pezizomycotina</taxon>
        <taxon>Dothideomycetes</taxon>
        <taxon>Dothideomycetes incertae sedis</taxon>
        <taxon>Peltaster</taxon>
    </lineage>
</organism>
<evidence type="ECO:0000256" key="2">
    <source>
        <dbReference type="ARBA" id="ARBA00004275"/>
    </source>
</evidence>
<dbReference type="PANTHER" id="PTHR45444">
    <property type="entry name" value="XANTHINE DEHYDROGENASE"/>
    <property type="match status" value="1"/>
</dbReference>
<feature type="binding site" evidence="19">
    <location>
        <position position="937"/>
    </location>
    <ligand>
        <name>Mo-molybdopterin</name>
        <dbReference type="ChEBI" id="CHEBI:71302"/>
    </ligand>
    <ligandPart>
        <name>Mo</name>
        <dbReference type="ChEBI" id="CHEBI:28685"/>
    </ligandPart>
</feature>
<evidence type="ECO:0000256" key="17">
    <source>
        <dbReference type="ARBA" id="ARBA00049517"/>
    </source>
</evidence>
<dbReference type="SUPFAM" id="SSF56176">
    <property type="entry name" value="FAD-binding/transporter-associated domain-like"/>
    <property type="match status" value="1"/>
</dbReference>
<dbReference type="SUPFAM" id="SSF56003">
    <property type="entry name" value="Molybdenum cofactor-binding domain"/>
    <property type="match status" value="1"/>
</dbReference>
<dbReference type="SUPFAM" id="SSF47741">
    <property type="entry name" value="CO dehydrogenase ISP C-domain like"/>
    <property type="match status" value="1"/>
</dbReference>
<evidence type="ECO:0000259" key="20">
    <source>
        <dbReference type="PROSITE" id="PS51085"/>
    </source>
</evidence>
<feature type="binding site" evidence="18">
    <location>
        <position position="939"/>
    </location>
    <ligand>
        <name>substrate</name>
    </ligand>
</feature>
<comment type="subcellular location">
    <subcellularLocation>
        <location evidence="2">Peroxisome</location>
    </subcellularLocation>
</comment>
<dbReference type="Pfam" id="PF02738">
    <property type="entry name" value="MoCoBD_1"/>
    <property type="match status" value="1"/>
</dbReference>
<dbReference type="Pfam" id="PF20256">
    <property type="entry name" value="MoCoBD_2"/>
    <property type="match status" value="1"/>
</dbReference>
<dbReference type="SUPFAM" id="SSF54292">
    <property type="entry name" value="2Fe-2S ferredoxin-like"/>
    <property type="match status" value="1"/>
</dbReference>
<dbReference type="GO" id="GO:0005506">
    <property type="term" value="F:iron ion binding"/>
    <property type="evidence" value="ECO:0007669"/>
    <property type="project" value="InterPro"/>
</dbReference>
<evidence type="ECO:0000256" key="8">
    <source>
        <dbReference type="ARBA" id="ARBA00022723"/>
    </source>
</evidence>
<feature type="binding site" evidence="18">
    <location>
        <position position="452"/>
    </location>
    <ligand>
        <name>FAD</name>
        <dbReference type="ChEBI" id="CHEBI:57692"/>
    </ligand>
</feature>
<feature type="binding site" evidence="19">
    <location>
        <position position="1104"/>
    </location>
    <ligand>
        <name>Mo-molybdopterin</name>
        <dbReference type="ChEBI" id="CHEBI:71302"/>
    </ligand>
    <ligandPart>
        <name>Mo</name>
        <dbReference type="ChEBI" id="CHEBI:28685"/>
    </ligandPart>
</feature>
<evidence type="ECO:0000256" key="7">
    <source>
        <dbReference type="ARBA" id="ARBA00022714"/>
    </source>
</evidence>
<dbReference type="Pfam" id="PF00941">
    <property type="entry name" value="FAD_binding_5"/>
    <property type="match status" value="1"/>
</dbReference>
<evidence type="ECO:0000256" key="9">
    <source>
        <dbReference type="ARBA" id="ARBA00022827"/>
    </source>
</evidence>
<dbReference type="EC" id="1.17.1.4" evidence="4"/>
<feature type="binding site" evidence="19">
    <location>
        <position position="67"/>
    </location>
    <ligand>
        <name>[2Fe-2S] cluster</name>
        <dbReference type="ChEBI" id="CHEBI:190135"/>
        <label>1</label>
    </ligand>
</feature>
<dbReference type="CDD" id="cd00207">
    <property type="entry name" value="fer2"/>
    <property type="match status" value="1"/>
</dbReference>
<name>A0A6H0XRP9_9PEZI</name>
<reference evidence="22 23" key="1">
    <citation type="journal article" date="2016" name="Sci. Rep.">
        <title>Peltaster fructicola genome reveals evolution from an invasive phytopathogen to an ectophytic parasite.</title>
        <authorList>
            <person name="Xu C."/>
            <person name="Chen H."/>
            <person name="Gleason M.L."/>
            <person name="Xu J.R."/>
            <person name="Liu H."/>
            <person name="Zhang R."/>
            <person name="Sun G."/>
        </authorList>
    </citation>
    <scope>NUCLEOTIDE SEQUENCE [LARGE SCALE GENOMIC DNA]</scope>
    <source>
        <strain evidence="22 23">LNHT1506</strain>
    </source>
</reference>
<dbReference type="InterPro" id="IPR036884">
    <property type="entry name" value="2Fe-2S-bd_dom_sf"/>
</dbReference>
<dbReference type="GO" id="GO:0051537">
    <property type="term" value="F:2 iron, 2 sulfur cluster binding"/>
    <property type="evidence" value="ECO:0007669"/>
    <property type="project" value="UniProtKB-KW"/>
</dbReference>
<feature type="binding site" evidence="19">
    <location>
        <position position="136"/>
    </location>
    <ligand>
        <name>[2Fe-2S] cluster</name>
        <dbReference type="ChEBI" id="CHEBI:190135"/>
        <label>2</label>
    </ligand>
</feature>
<feature type="binding site" evidence="19">
    <location>
        <position position="823"/>
    </location>
    <ligand>
        <name>Mo-molybdopterin</name>
        <dbReference type="ChEBI" id="CHEBI:71302"/>
    </ligand>
    <ligandPart>
        <name>Mo</name>
        <dbReference type="ChEBI" id="CHEBI:28685"/>
    </ligandPart>
</feature>
<evidence type="ECO:0000256" key="6">
    <source>
        <dbReference type="ARBA" id="ARBA00022630"/>
    </source>
</evidence>
<dbReference type="Gene3D" id="3.30.465.10">
    <property type="match status" value="1"/>
</dbReference>
<dbReference type="PROSITE" id="PS00197">
    <property type="entry name" value="2FE2S_FER_1"/>
    <property type="match status" value="1"/>
</dbReference>
<dbReference type="FunFam" id="3.30.365.10:FF:000003">
    <property type="entry name" value="Aldehyde oxidase 1"/>
    <property type="match status" value="1"/>
</dbReference>
<dbReference type="FunFam" id="3.30.365.10:FF:000002">
    <property type="entry name" value="Xanthine dehydrogenase oxidase"/>
    <property type="match status" value="1"/>
</dbReference>
<dbReference type="PIRSF" id="PIRSF000127">
    <property type="entry name" value="Xanthine_DH"/>
    <property type="match status" value="1"/>
</dbReference>
<dbReference type="PROSITE" id="PS00559">
    <property type="entry name" value="MOLYBDOPTERIN_EUK"/>
    <property type="match status" value="1"/>
</dbReference>
<dbReference type="FunFam" id="3.30.465.10:FF:000004">
    <property type="entry name" value="Xanthine dehydrogenase/oxidase"/>
    <property type="match status" value="1"/>
</dbReference>
<dbReference type="SUPFAM" id="SSF54665">
    <property type="entry name" value="CO dehydrogenase molybdoprotein N-domain-like"/>
    <property type="match status" value="1"/>
</dbReference>
<dbReference type="InterPro" id="IPR016208">
    <property type="entry name" value="Ald_Oxase/xanthine_DH-like"/>
</dbReference>
<dbReference type="InterPro" id="IPR005107">
    <property type="entry name" value="CO_DH_flav_C"/>
</dbReference>
<keyword evidence="14" id="KW-0576">Peroxisome</keyword>
<dbReference type="InterPro" id="IPR001041">
    <property type="entry name" value="2Fe-2S_ferredoxin-type"/>
</dbReference>
<dbReference type="InterPro" id="IPR016166">
    <property type="entry name" value="FAD-bd_PCMH"/>
</dbReference>
<dbReference type="InterPro" id="IPR000674">
    <property type="entry name" value="Ald_Oxase/Xan_DH_a/b"/>
</dbReference>
<evidence type="ECO:0000256" key="19">
    <source>
        <dbReference type="PIRSR" id="PIRSR000127-3"/>
    </source>
</evidence>
<evidence type="ECO:0000256" key="15">
    <source>
        <dbReference type="ARBA" id="ARBA00034078"/>
    </source>
</evidence>
<evidence type="ECO:0000256" key="13">
    <source>
        <dbReference type="ARBA" id="ARBA00023027"/>
    </source>
</evidence>
<evidence type="ECO:0000313" key="22">
    <source>
        <dbReference type="EMBL" id="QIW97330.1"/>
    </source>
</evidence>
<dbReference type="PROSITE" id="PS51085">
    <property type="entry name" value="2FE2S_FER_2"/>
    <property type="match status" value="1"/>
</dbReference>
<dbReference type="PANTHER" id="PTHR45444:SF3">
    <property type="entry name" value="XANTHINE DEHYDROGENASE"/>
    <property type="match status" value="1"/>
</dbReference>
<dbReference type="Pfam" id="PF01315">
    <property type="entry name" value="Ald_Xan_dh_C"/>
    <property type="match status" value="1"/>
</dbReference>
<feature type="binding site" evidence="18">
    <location>
        <position position="1035"/>
    </location>
    <ligand>
        <name>substrate</name>
    </ligand>
</feature>
<keyword evidence="10" id="KW-0560">Oxidoreductase</keyword>
<comment type="catalytic activity">
    <reaction evidence="17">
        <text>hypoxanthine + NAD(+) + H2O = xanthine + NADH + H(+)</text>
        <dbReference type="Rhea" id="RHEA:24670"/>
        <dbReference type="ChEBI" id="CHEBI:15377"/>
        <dbReference type="ChEBI" id="CHEBI:15378"/>
        <dbReference type="ChEBI" id="CHEBI:17368"/>
        <dbReference type="ChEBI" id="CHEBI:17712"/>
        <dbReference type="ChEBI" id="CHEBI:57540"/>
        <dbReference type="ChEBI" id="CHEBI:57945"/>
        <dbReference type="EC" id="1.17.1.4"/>
    </reaction>
</comment>
<dbReference type="Gene3D" id="3.10.20.30">
    <property type="match status" value="1"/>
</dbReference>
<dbReference type="InterPro" id="IPR036318">
    <property type="entry name" value="FAD-bd_PCMH-like_sf"/>
</dbReference>
<dbReference type="GO" id="GO:0043546">
    <property type="term" value="F:molybdopterin cofactor binding"/>
    <property type="evidence" value="ECO:0007669"/>
    <property type="project" value="InterPro"/>
</dbReference>
<evidence type="ECO:0000256" key="1">
    <source>
        <dbReference type="ARBA" id="ARBA00001974"/>
    </source>
</evidence>
<dbReference type="NCBIfam" id="TIGR02963">
    <property type="entry name" value="xanthine_xdhA"/>
    <property type="match status" value="1"/>
</dbReference>
<evidence type="ECO:0000256" key="5">
    <source>
        <dbReference type="ARBA" id="ARBA00022505"/>
    </source>
</evidence>
<dbReference type="InterPro" id="IPR016167">
    <property type="entry name" value="FAD-bd_PCMH_sub1"/>
</dbReference>
<feature type="binding site" evidence="19">
    <location>
        <position position="139"/>
    </location>
    <ligand>
        <name>[2Fe-2S] cluster</name>
        <dbReference type="ChEBI" id="CHEBI:190135"/>
        <label>2</label>
    </ligand>
</feature>
<dbReference type="InterPro" id="IPR036856">
    <property type="entry name" value="Ald_Oxase/Xan_DH_a/b_sf"/>
</dbReference>
<dbReference type="InterPro" id="IPR012675">
    <property type="entry name" value="Beta-grasp_dom_sf"/>
</dbReference>
<comment type="cofactor">
    <cofactor evidence="19">
        <name>[2Fe-2S] cluster</name>
        <dbReference type="ChEBI" id="CHEBI:190135"/>
    </cofactor>
    <text evidence="19">Binds 2 [2Fe-2S] clusters.</text>
</comment>
<feature type="domain" description="FAD-binding PCMH-type" evidence="21">
    <location>
        <begin position="259"/>
        <end position="443"/>
    </location>
</feature>
<dbReference type="GO" id="GO:0004854">
    <property type="term" value="F:xanthine dehydrogenase activity"/>
    <property type="evidence" value="ECO:0007669"/>
    <property type="project" value="UniProtKB-EC"/>
</dbReference>
<dbReference type="Pfam" id="PF03450">
    <property type="entry name" value="CO_deh_flav_C"/>
    <property type="match status" value="1"/>
</dbReference>
<dbReference type="InterPro" id="IPR022407">
    <property type="entry name" value="OxRdtase_Mopterin_BS"/>
</dbReference>
<evidence type="ECO:0000256" key="11">
    <source>
        <dbReference type="ARBA" id="ARBA00023004"/>
    </source>
</evidence>
<dbReference type="PROSITE" id="PS51387">
    <property type="entry name" value="FAD_PCMH"/>
    <property type="match status" value="1"/>
</dbReference>
<dbReference type="InterPro" id="IPR008274">
    <property type="entry name" value="AldOxase/xan_DH_MoCoBD1"/>
</dbReference>
<keyword evidence="11 19" id="KW-0408">Iron</keyword>
<dbReference type="GO" id="GO:0006145">
    <property type="term" value="P:purine nucleobase catabolic process"/>
    <property type="evidence" value="ECO:0007669"/>
    <property type="project" value="UniProtKB-ARBA"/>
</dbReference>
<dbReference type="FunFam" id="3.90.1170.50:FF:000001">
    <property type="entry name" value="Aldehyde oxidase 1"/>
    <property type="match status" value="1"/>
</dbReference>
<dbReference type="Proteomes" id="UP000503462">
    <property type="component" value="Chromosome 2"/>
</dbReference>
<feature type="binding site" evidence="18">
    <location>
        <position position="827"/>
    </location>
    <ligand>
        <name>substrate</name>
    </ligand>
</feature>
<dbReference type="Gene3D" id="3.30.390.50">
    <property type="entry name" value="CO dehydrogenase flavoprotein, C-terminal domain"/>
    <property type="match status" value="1"/>
</dbReference>
<keyword evidence="12 19" id="KW-0411">Iron-sulfur</keyword>
<feature type="domain" description="2Fe-2S ferredoxin-type" evidence="20">
    <location>
        <begin position="29"/>
        <end position="115"/>
    </location>
</feature>
<comment type="similarity">
    <text evidence="3">Belongs to the xanthine dehydrogenase family.</text>
</comment>
<evidence type="ECO:0000256" key="12">
    <source>
        <dbReference type="ARBA" id="ARBA00023014"/>
    </source>
</evidence>
<evidence type="ECO:0000256" key="10">
    <source>
        <dbReference type="ARBA" id="ARBA00023002"/>
    </source>
</evidence>
<keyword evidence="5 19" id="KW-0500">Molybdenum</keyword>
<feature type="binding site" evidence="18">
    <location>
        <position position="390"/>
    </location>
    <ligand>
        <name>FAD</name>
        <dbReference type="ChEBI" id="CHEBI:57692"/>
    </ligand>
</feature>
<protein>
    <recommendedName>
        <fullName evidence="4">xanthine dehydrogenase</fullName>
        <ecNumber evidence="4">1.17.1.4</ecNumber>
    </recommendedName>
</protein>
<evidence type="ECO:0000256" key="14">
    <source>
        <dbReference type="ARBA" id="ARBA00023140"/>
    </source>
</evidence>
<dbReference type="InterPro" id="IPR016169">
    <property type="entry name" value="FAD-bd_PCMH_sub2"/>
</dbReference>
<dbReference type="SMART" id="SM01008">
    <property type="entry name" value="Ald_Xan_dh_C"/>
    <property type="match status" value="1"/>
</dbReference>
<dbReference type="InterPro" id="IPR006058">
    <property type="entry name" value="2Fe2S_fd_BS"/>
</dbReference>
<dbReference type="Gene3D" id="3.30.365.10">
    <property type="entry name" value="Aldehyde oxidase/xanthine dehydrogenase, molybdopterin binding domain"/>
    <property type="match status" value="3"/>
</dbReference>
<comment type="catalytic activity">
    <reaction evidence="16">
        <text>xanthine + NAD(+) + H2O = urate + NADH + H(+)</text>
        <dbReference type="Rhea" id="RHEA:16669"/>
        <dbReference type="ChEBI" id="CHEBI:15377"/>
        <dbReference type="ChEBI" id="CHEBI:15378"/>
        <dbReference type="ChEBI" id="CHEBI:17712"/>
        <dbReference type="ChEBI" id="CHEBI:17775"/>
        <dbReference type="ChEBI" id="CHEBI:57540"/>
        <dbReference type="ChEBI" id="CHEBI:57945"/>
        <dbReference type="EC" id="1.17.1.4"/>
    </reaction>
</comment>
<dbReference type="Gene3D" id="1.10.150.120">
    <property type="entry name" value="[2Fe-2S]-binding domain"/>
    <property type="match status" value="1"/>
</dbReference>
<dbReference type="InterPro" id="IPR014307">
    <property type="entry name" value="Xanthine_DH_ssu"/>
</dbReference>
<sequence length="1201" mass="132325">MAPGLLEIRPAVDDEHRRSLRTITEDWHDTLTFYLNGTKVSLDTADPEVTLLEYLRGIGLTGTKLGCAEGGCGACTVVISQYNPTTKKIYHASVNACLSPLVSLDGKHVITVEGIGSSKSPHPIQERIAMGNGSQCGFCTPGIVMSAYALLRNNSAPSELEVEEAFDGNLCRCTGYRPILDAAQSFNAANSCGMSKANGGSGCCMEKANGNGCCKSTTADFDAEPAKRFTTPDFKQYNPEAQLIFPPALKKHEMRPLAFGNKRKRWFRPVTLQQLLELKSAYPSAKLIGGSTETQIEVKFKAMAYTHSVYIGDIAELRQYSYHDDHLEIGGNITLTDLEHLALDAVKHYGEERGQPFAAIYKQLRYFAGRQIRNVGTPAGNLATASPISDLNPVLLALNATVVAKSVDETIDIPMLEFFKAYRVTALAPDAIIASIRIPVFAEKGEYMRAYKQSKRKDDDIAIVNSALRVRLSTDNIVEDCTLAYGGMAPTTIPAKKAMAWLKGKLFTDPKTLEGVMGELEQDFDLRFGVPGGMATYRRSLALGFFYRFYHDVLSALPSAQKAEVDEECVAEIEREISKGYKDHSSAVAYEKKVIGKEQPHVAALKQCAGEAQYTDDIPPQKNELYGCLVLSTKPHAKILSVNHDAAMDIPGVIDYVDHTDLPNEKANWWGAPVCDETFFAVDEVYTAGQPIAMVLATSAKIAEAGARAVKVEYEELPAIFTIEEAIAADSYFDHYHFINNGDVDKAFKEADHVFEGIARMGGQEHFYLETNACVVIPKPEDGEMEVWSSTQNPTETQAYVSQVTNVAANKIVSKVKRLGGGFGGKETRSVQLTGICAVAAKKTKRPVRCMLNRDEDILTSGQRHPFLAKWKVAVNKDGKLQALDADIFNNGGWTQDLSAAVVDRATSHTDGVYKIPNMYVRGRICKTNTVSNTAFRGFGGPQGMYVCESAMEEVADRLGMRVDKLREINMYKALETTHFRQELKDWYVPLMWKQVKEEGEFDRRRKEVDEFNAKSKWKKRGLSLIPTKFGISFTALFLNQAGALVHIYHDGSILVAHGGTEMGQGLHTKMTMIAAEALGVPQDNVYISETATNTVANTSSTAASASSDLNGYAIWNACSQLNERLKPYREKLGPDATMKQLAHAAYFDRVNLSANGFYKTPDIGYVWGPNTGQMFFYFTQESLWLKSRSIHSLATGLQDE</sequence>
<dbReference type="FunFam" id="3.30.43.10:FF:000001">
    <property type="entry name" value="Xanthine dehydrogenase/oxidase"/>
    <property type="match status" value="1"/>
</dbReference>
<feature type="binding site" evidence="19">
    <location>
        <position position="792"/>
    </location>
    <ligand>
        <name>Mo-molybdopterin</name>
        <dbReference type="ChEBI" id="CHEBI:71302"/>
    </ligand>
    <ligandPart>
        <name>Mo</name>
        <dbReference type="ChEBI" id="CHEBI:28685"/>
    </ligandPart>
</feature>
<feature type="binding site" evidence="19">
    <location>
        <position position="72"/>
    </location>
    <ligand>
        <name>[2Fe-2S] cluster</name>
        <dbReference type="ChEBI" id="CHEBI:190135"/>
        <label>1</label>
    </ligand>
</feature>
<keyword evidence="6" id="KW-0285">Flavoprotein</keyword>
<dbReference type="InterPro" id="IPR002346">
    <property type="entry name" value="Mopterin_DH_FAD-bd"/>
</dbReference>
<dbReference type="InterPro" id="IPR002888">
    <property type="entry name" value="2Fe-2S-bd"/>
</dbReference>
<feature type="binding site" evidence="19">
    <location>
        <position position="171"/>
    </location>
    <ligand>
        <name>[2Fe-2S] cluster</name>
        <dbReference type="ChEBI" id="CHEBI:190135"/>
        <label>2</label>
    </ligand>
</feature>
<dbReference type="FunFam" id="3.30.365.10:FF:000001">
    <property type="entry name" value="Xanthine dehydrogenase oxidase"/>
    <property type="match status" value="1"/>
</dbReference>
<dbReference type="SMART" id="SM01092">
    <property type="entry name" value="CO_deh_flav_C"/>
    <property type="match status" value="1"/>
</dbReference>
<dbReference type="GO" id="GO:0005777">
    <property type="term" value="C:peroxisome"/>
    <property type="evidence" value="ECO:0007669"/>
    <property type="project" value="UniProtKB-SubCell"/>
</dbReference>
<dbReference type="Gene3D" id="3.90.1170.50">
    <property type="entry name" value="Aldehyde oxidase/xanthine dehydrogenase, a/b hammerhead"/>
    <property type="match status" value="1"/>
</dbReference>
<dbReference type="SUPFAM" id="SSF55447">
    <property type="entry name" value="CO dehydrogenase flavoprotein C-terminal domain-like"/>
    <property type="match status" value="1"/>
</dbReference>
<dbReference type="AlphaFoldDB" id="A0A6H0XRP9"/>
<evidence type="ECO:0000259" key="21">
    <source>
        <dbReference type="PROSITE" id="PS51387"/>
    </source>
</evidence>
<accession>A0A6H0XRP9</accession>
<dbReference type="InterPro" id="IPR046867">
    <property type="entry name" value="AldOxase/xan_DH_MoCoBD2"/>
</dbReference>
<feature type="binding site" evidence="18">
    <location>
        <position position="367"/>
    </location>
    <ligand>
        <name>FAD</name>
        <dbReference type="ChEBI" id="CHEBI:57692"/>
    </ligand>
</feature>